<dbReference type="SUPFAM" id="SSF46689">
    <property type="entry name" value="Homeodomain-like"/>
    <property type="match status" value="2"/>
</dbReference>
<dbReference type="InterPro" id="IPR009057">
    <property type="entry name" value="Homeodomain-like_sf"/>
</dbReference>
<reference evidence="5 6" key="1">
    <citation type="journal article" date="2013" name="Genome Announc.">
        <title>Draft Genome Sequence of Aeromonas molluscorum Strain 848TT, Isolated from Bivalve Molluscs.</title>
        <authorList>
            <person name="Spataro N."/>
            <person name="Farfan M."/>
            <person name="Albarral V."/>
            <person name="Sanglas A."/>
            <person name="Loren J.G."/>
            <person name="Fuste M.C."/>
            <person name="Bosch E."/>
        </authorList>
    </citation>
    <scope>NUCLEOTIDE SEQUENCE [LARGE SCALE GENOMIC DNA]</scope>
    <source>
        <strain evidence="5 6">848</strain>
    </source>
</reference>
<evidence type="ECO:0000256" key="3">
    <source>
        <dbReference type="ARBA" id="ARBA00023163"/>
    </source>
</evidence>
<dbReference type="InterPro" id="IPR020449">
    <property type="entry name" value="Tscrpt_reg_AraC-type_HTH"/>
</dbReference>
<dbReference type="GO" id="GO:0043565">
    <property type="term" value="F:sequence-specific DNA binding"/>
    <property type="evidence" value="ECO:0007669"/>
    <property type="project" value="InterPro"/>
</dbReference>
<keyword evidence="3" id="KW-0804">Transcription</keyword>
<dbReference type="AlphaFoldDB" id="R1F312"/>
<organism evidence="5 6">
    <name type="scientific">Aeromonas molluscorum 848</name>
    <dbReference type="NCBI Taxonomy" id="1268236"/>
    <lineage>
        <taxon>Bacteria</taxon>
        <taxon>Pseudomonadati</taxon>
        <taxon>Pseudomonadota</taxon>
        <taxon>Gammaproteobacteria</taxon>
        <taxon>Aeromonadales</taxon>
        <taxon>Aeromonadaceae</taxon>
        <taxon>Aeromonas</taxon>
    </lineage>
</organism>
<dbReference type="PANTHER" id="PTHR43280:SF10">
    <property type="entry name" value="REGULATORY PROTEIN POCR"/>
    <property type="match status" value="1"/>
</dbReference>
<dbReference type="PATRIC" id="fig|1268236.3.peg.2932"/>
<dbReference type="EMBL" id="AQGQ01000116">
    <property type="protein sequence ID" value="EOD54328.1"/>
    <property type="molecule type" value="Genomic_DNA"/>
</dbReference>
<keyword evidence="6" id="KW-1185">Reference proteome</keyword>
<evidence type="ECO:0000259" key="4">
    <source>
        <dbReference type="PROSITE" id="PS01124"/>
    </source>
</evidence>
<keyword evidence="2" id="KW-0238">DNA-binding</keyword>
<keyword evidence="1" id="KW-0805">Transcription regulation</keyword>
<evidence type="ECO:0000313" key="5">
    <source>
        <dbReference type="EMBL" id="EOD54328.1"/>
    </source>
</evidence>
<dbReference type="Gene3D" id="1.10.10.60">
    <property type="entry name" value="Homeodomain-like"/>
    <property type="match status" value="2"/>
</dbReference>
<dbReference type="OrthoDB" id="1050625at2"/>
<sequence>MSLIFTQLLIDAINEQAPFEQVWFASEQGVPPSFSYQVNFPRLELVFSGEYVNQVWDKEQGSQEIRILPGQALYIPPNGWNKPQWTTDCSVLSLLFGKRQLGFSLVSKRREEPDFFDVQKHSIMARAGHVTEHILAALNVLTEDPDRSPTDNHLLLALLTSAQQLLGTSATERPRGADLFHGICIYIQENFHRPISRDSIAHRFNLSASHLSHLFREQGHMRLADYISWVRIDRAKFMLKKYRFRLEEVANRCGYGDVNYFCRVFKQKTGLTPTQYRDLSQPQESASLVE</sequence>
<comment type="caution">
    <text evidence="5">The sequence shown here is derived from an EMBL/GenBank/DDBJ whole genome shotgun (WGS) entry which is preliminary data.</text>
</comment>
<dbReference type="PROSITE" id="PS01124">
    <property type="entry name" value="HTH_ARAC_FAMILY_2"/>
    <property type="match status" value="1"/>
</dbReference>
<dbReference type="RefSeq" id="WP_005905336.1">
    <property type="nucleotide sequence ID" value="NZ_AQGQ01000116.1"/>
</dbReference>
<evidence type="ECO:0000313" key="6">
    <source>
        <dbReference type="Proteomes" id="UP000013526"/>
    </source>
</evidence>
<protein>
    <submittedName>
        <fullName evidence="5">AraC family transcriptional regulator</fullName>
    </submittedName>
</protein>
<dbReference type="SMART" id="SM00342">
    <property type="entry name" value="HTH_ARAC"/>
    <property type="match status" value="1"/>
</dbReference>
<dbReference type="Proteomes" id="UP000013526">
    <property type="component" value="Unassembled WGS sequence"/>
</dbReference>
<accession>R1F312</accession>
<dbReference type="InterPro" id="IPR018060">
    <property type="entry name" value="HTH_AraC"/>
</dbReference>
<gene>
    <name evidence="5" type="ORF">G113_14926</name>
</gene>
<evidence type="ECO:0000256" key="1">
    <source>
        <dbReference type="ARBA" id="ARBA00023015"/>
    </source>
</evidence>
<evidence type="ECO:0000256" key="2">
    <source>
        <dbReference type="ARBA" id="ARBA00023125"/>
    </source>
</evidence>
<name>R1F312_9GAMM</name>
<feature type="domain" description="HTH araC/xylS-type" evidence="4">
    <location>
        <begin position="181"/>
        <end position="279"/>
    </location>
</feature>
<dbReference type="Pfam" id="PF12833">
    <property type="entry name" value="HTH_18"/>
    <property type="match status" value="1"/>
</dbReference>
<dbReference type="GO" id="GO:0003700">
    <property type="term" value="F:DNA-binding transcription factor activity"/>
    <property type="evidence" value="ECO:0007669"/>
    <property type="project" value="InterPro"/>
</dbReference>
<proteinExistence type="predicted"/>
<dbReference type="InterPro" id="IPR018062">
    <property type="entry name" value="HTH_AraC-typ_CS"/>
</dbReference>
<dbReference type="FunFam" id="1.10.10.60:FF:000444">
    <property type="entry name" value="AraC family transcriptional regulator"/>
    <property type="match status" value="1"/>
</dbReference>
<dbReference type="PANTHER" id="PTHR43280">
    <property type="entry name" value="ARAC-FAMILY TRANSCRIPTIONAL REGULATOR"/>
    <property type="match status" value="1"/>
</dbReference>
<dbReference type="PRINTS" id="PR00032">
    <property type="entry name" value="HTHARAC"/>
</dbReference>
<dbReference type="PROSITE" id="PS00041">
    <property type="entry name" value="HTH_ARAC_FAMILY_1"/>
    <property type="match status" value="1"/>
</dbReference>